<evidence type="ECO:0000313" key="11">
    <source>
        <dbReference type="Proteomes" id="UP001529343"/>
    </source>
</evidence>
<comment type="function">
    <text evidence="5">Bidirectionally degrades single-stranded DNA into large acid-insoluble oligonucleotides, which are then degraded further into small acid-soluble oligonucleotides.</text>
</comment>
<dbReference type="RefSeq" id="WP_289586148.1">
    <property type="nucleotide sequence ID" value="NZ_JAUDDW010000015.1"/>
</dbReference>
<keyword evidence="7" id="KW-0175">Coiled coil</keyword>
<protein>
    <recommendedName>
        <fullName evidence="5">Exodeoxyribonuclease 7 large subunit</fullName>
        <ecNumber evidence="5">3.1.11.6</ecNumber>
    </recommendedName>
    <alternativeName>
        <fullName evidence="5">Exodeoxyribonuclease VII large subunit</fullName>
        <shortName evidence="5">Exonuclease VII large subunit</shortName>
    </alternativeName>
</protein>
<comment type="similarity">
    <text evidence="5 6">Belongs to the XseA family.</text>
</comment>
<keyword evidence="1 5" id="KW-0963">Cytoplasm</keyword>
<reference evidence="11" key="1">
    <citation type="submission" date="2023-06" db="EMBL/GenBank/DDBJ databases">
        <title>Identification and characterization of horizontal gene transfer across gut microbiota members of farm animals based on homology search.</title>
        <authorList>
            <person name="Zeman M."/>
            <person name="Kubasova T."/>
            <person name="Jahodarova E."/>
            <person name="Nykrynova M."/>
            <person name="Rychlik I."/>
        </authorList>
    </citation>
    <scope>NUCLEOTIDE SEQUENCE [LARGE SCALE GENOMIC DNA]</scope>
    <source>
        <strain evidence="11">161_Gplus</strain>
    </source>
</reference>
<dbReference type="PANTHER" id="PTHR30008:SF0">
    <property type="entry name" value="EXODEOXYRIBONUCLEASE 7 LARGE SUBUNIT"/>
    <property type="match status" value="1"/>
</dbReference>
<accession>A0ABT7UY21</accession>
<evidence type="ECO:0000256" key="6">
    <source>
        <dbReference type="RuleBase" id="RU004355"/>
    </source>
</evidence>
<evidence type="ECO:0000256" key="2">
    <source>
        <dbReference type="ARBA" id="ARBA00022722"/>
    </source>
</evidence>
<evidence type="ECO:0000256" key="5">
    <source>
        <dbReference type="HAMAP-Rule" id="MF_00378"/>
    </source>
</evidence>
<organism evidence="10 11">
    <name type="scientific">Limosilactobacillus pontis</name>
    <dbReference type="NCBI Taxonomy" id="35787"/>
    <lineage>
        <taxon>Bacteria</taxon>
        <taxon>Bacillati</taxon>
        <taxon>Bacillota</taxon>
        <taxon>Bacilli</taxon>
        <taxon>Lactobacillales</taxon>
        <taxon>Lactobacillaceae</taxon>
        <taxon>Limosilactobacillus</taxon>
    </lineage>
</organism>
<evidence type="ECO:0000256" key="7">
    <source>
        <dbReference type="SAM" id="Coils"/>
    </source>
</evidence>
<feature type="domain" description="Exonuclease VII large subunit C-terminal" evidence="8">
    <location>
        <begin position="129"/>
        <end position="436"/>
    </location>
</feature>
<dbReference type="InterPro" id="IPR003753">
    <property type="entry name" value="Exonuc_VII_L"/>
</dbReference>
<proteinExistence type="inferred from homology"/>
<sequence>MDRSKYLTVSQLTKYLKLKFDRDPYLQTVYLTGELSNFRLRQRHQYFSLKDDGAVIDAVMFESKFRQVKFRPVEGMKLLVVGHVGLYERNGRYQIYIDKMEPDGVGSLYVAFEQLKKKLSAEGLFNLPKKPLPKFPKRIAVVTSLDGAVIRDINTTVRRRYPIAQVVLYPTVVQGEKAAADIARQIKRANERGDFDTLIIGRGGGSIEDLWPFNEEVVAQAIADSKIPVISSVGHETDTTIADLVADQRAATPTAAAELATPVLTETLLAIQDSQNRLANAMQNRLAFAKKELAKQTQSYIFQQPTRLYENYAQKVDQLTQQLVQLQQNMFVNRKAQLQQLTSRLAATSPRHQLSQQEQLVAQLTKQLRTNALTDYQRRQDQLTGLIRQLDALSPLKIMGRGYTYVTKDKRVVNQAGQLEVGQEVQLHFKDGQAMAKITKIKEQENK</sequence>
<dbReference type="NCBIfam" id="TIGR00237">
    <property type="entry name" value="xseA"/>
    <property type="match status" value="1"/>
</dbReference>
<dbReference type="GO" id="GO:0008855">
    <property type="term" value="F:exodeoxyribonuclease VII activity"/>
    <property type="evidence" value="ECO:0007669"/>
    <property type="project" value="UniProtKB-EC"/>
</dbReference>
<comment type="subcellular location">
    <subcellularLocation>
        <location evidence="5 6">Cytoplasm</location>
    </subcellularLocation>
</comment>
<keyword evidence="2 5" id="KW-0540">Nuclease</keyword>
<evidence type="ECO:0000313" key="10">
    <source>
        <dbReference type="EMBL" id="MDM8266559.1"/>
    </source>
</evidence>
<dbReference type="EC" id="3.1.11.6" evidence="5"/>
<evidence type="ECO:0000256" key="3">
    <source>
        <dbReference type="ARBA" id="ARBA00022801"/>
    </source>
</evidence>
<dbReference type="Pfam" id="PF02601">
    <property type="entry name" value="Exonuc_VII_L"/>
    <property type="match status" value="1"/>
</dbReference>
<feature type="domain" description="OB-fold nucleic acid binding" evidence="9">
    <location>
        <begin position="7"/>
        <end position="101"/>
    </location>
</feature>
<evidence type="ECO:0000256" key="1">
    <source>
        <dbReference type="ARBA" id="ARBA00022490"/>
    </source>
</evidence>
<dbReference type="PANTHER" id="PTHR30008">
    <property type="entry name" value="EXODEOXYRIBONUCLEASE 7 LARGE SUBUNIT"/>
    <property type="match status" value="1"/>
</dbReference>
<comment type="catalytic activity">
    <reaction evidence="5 6">
        <text>Exonucleolytic cleavage in either 5'- to 3'- or 3'- to 5'-direction to yield nucleoside 5'-phosphates.</text>
        <dbReference type="EC" id="3.1.11.6"/>
    </reaction>
</comment>
<name>A0ABT7UY21_9LACO</name>
<gene>
    <name evidence="5 10" type="primary">xseA</name>
    <name evidence="10" type="ORF">QUW44_05220</name>
</gene>
<evidence type="ECO:0000259" key="8">
    <source>
        <dbReference type="Pfam" id="PF02601"/>
    </source>
</evidence>
<dbReference type="HAMAP" id="MF_00378">
    <property type="entry name" value="Exonuc_7_L"/>
    <property type="match status" value="1"/>
</dbReference>
<keyword evidence="3 5" id="KW-0378">Hydrolase</keyword>
<evidence type="ECO:0000256" key="4">
    <source>
        <dbReference type="ARBA" id="ARBA00022839"/>
    </source>
</evidence>
<keyword evidence="4 5" id="KW-0269">Exonuclease</keyword>
<feature type="coiled-coil region" evidence="7">
    <location>
        <begin position="279"/>
        <end position="329"/>
    </location>
</feature>
<dbReference type="Pfam" id="PF13742">
    <property type="entry name" value="tRNA_anti_2"/>
    <property type="match status" value="1"/>
</dbReference>
<dbReference type="InterPro" id="IPR020579">
    <property type="entry name" value="Exonuc_VII_lsu_C"/>
</dbReference>
<dbReference type="Proteomes" id="UP001529343">
    <property type="component" value="Unassembled WGS sequence"/>
</dbReference>
<dbReference type="InterPro" id="IPR025824">
    <property type="entry name" value="OB-fold_nuc-bd_dom"/>
</dbReference>
<dbReference type="CDD" id="cd04489">
    <property type="entry name" value="ExoVII_LU_OBF"/>
    <property type="match status" value="1"/>
</dbReference>
<dbReference type="EMBL" id="JAUDDW010000015">
    <property type="protein sequence ID" value="MDM8266559.1"/>
    <property type="molecule type" value="Genomic_DNA"/>
</dbReference>
<comment type="caution">
    <text evidence="10">The sequence shown here is derived from an EMBL/GenBank/DDBJ whole genome shotgun (WGS) entry which is preliminary data.</text>
</comment>
<comment type="subunit">
    <text evidence="5">Heterooligomer composed of large and small subunits.</text>
</comment>
<evidence type="ECO:0000259" key="9">
    <source>
        <dbReference type="Pfam" id="PF13742"/>
    </source>
</evidence>
<keyword evidence="11" id="KW-1185">Reference proteome</keyword>